<dbReference type="GO" id="GO:0032259">
    <property type="term" value="P:methylation"/>
    <property type="evidence" value="ECO:0007669"/>
    <property type="project" value="UniProtKB-KW"/>
</dbReference>
<dbReference type="InterPro" id="IPR006363">
    <property type="entry name" value="Cbl_synth_CobJ/CibH_dom"/>
</dbReference>
<evidence type="ECO:0000256" key="5">
    <source>
        <dbReference type="ARBA" id="ARBA00022691"/>
    </source>
</evidence>
<dbReference type="HOGENOM" id="CLU_047948_2_0_9"/>
<protein>
    <submittedName>
        <fullName evidence="7">Cobalt-precorrin-3B C(17)-methyltransferase CbiH</fullName>
        <ecNumber evidence="7">2.1.1.131</ecNumber>
    </submittedName>
</protein>
<dbReference type="Pfam" id="PF00590">
    <property type="entry name" value="TP_methylase"/>
    <property type="match status" value="1"/>
</dbReference>
<dbReference type="NCBIfam" id="TIGR01466">
    <property type="entry name" value="cobJ_cbiH"/>
    <property type="match status" value="1"/>
</dbReference>
<keyword evidence="5" id="KW-0949">S-adenosyl-L-methionine</keyword>
<proteinExistence type="predicted"/>
<keyword evidence="2" id="KW-0169">Cobalamin biosynthesis</keyword>
<dbReference type="InterPro" id="IPR014777">
    <property type="entry name" value="4pyrrole_Mease_sub1"/>
</dbReference>
<dbReference type="Gene3D" id="3.30.950.10">
    <property type="entry name" value="Methyltransferase, Cobalt-precorrin-4 Transmethylase, Domain 2"/>
    <property type="match status" value="1"/>
</dbReference>
<dbReference type="PANTHER" id="PTHR47036">
    <property type="entry name" value="COBALT-FACTOR III C(17)-METHYLTRANSFERASE-RELATED"/>
    <property type="match status" value="1"/>
</dbReference>
<dbReference type="STRING" id="1089553.Tph_c05270"/>
<gene>
    <name evidence="7" type="primary">cbiH</name>
    <name evidence="7" type="ordered locus">Tph_c05270</name>
</gene>
<evidence type="ECO:0000256" key="4">
    <source>
        <dbReference type="ARBA" id="ARBA00022679"/>
    </source>
</evidence>
<evidence type="ECO:0000313" key="8">
    <source>
        <dbReference type="Proteomes" id="UP000000467"/>
    </source>
</evidence>
<dbReference type="SUPFAM" id="SSF53790">
    <property type="entry name" value="Tetrapyrrole methylase"/>
    <property type="match status" value="1"/>
</dbReference>
<evidence type="ECO:0000256" key="3">
    <source>
        <dbReference type="ARBA" id="ARBA00022603"/>
    </source>
</evidence>
<dbReference type="EMBL" id="CP003732">
    <property type="protein sequence ID" value="AFV10765.1"/>
    <property type="molecule type" value="Genomic_DNA"/>
</dbReference>
<reference evidence="7 8" key="1">
    <citation type="journal article" date="2012" name="BMC Genomics">
        <title>Genome-guided analysis of physiological and morphological traits of the fermentative acetate oxidizer Thermacetogenium phaeum.</title>
        <authorList>
            <person name="Oehler D."/>
            <person name="Poehlein A."/>
            <person name="Leimbach A."/>
            <person name="Muller N."/>
            <person name="Daniel R."/>
            <person name="Gottschalk G."/>
            <person name="Schink B."/>
        </authorList>
    </citation>
    <scope>NUCLEOTIDE SEQUENCE [LARGE SCALE GENOMIC DNA]</scope>
    <source>
        <strain evidence="8">ATCC BAA-254 / DSM 26808 / PB</strain>
    </source>
</reference>
<keyword evidence="4 7" id="KW-0808">Transferase</keyword>
<keyword evidence="3 7" id="KW-0489">Methyltransferase</keyword>
<dbReference type="InterPro" id="IPR000878">
    <property type="entry name" value="4pyrrol_Mease"/>
</dbReference>
<accession>K4LFJ6</accession>
<organism evidence="7 8">
    <name type="scientific">Thermacetogenium phaeum (strain ATCC BAA-254 / DSM 26808 / PB)</name>
    <dbReference type="NCBI Taxonomy" id="1089553"/>
    <lineage>
        <taxon>Bacteria</taxon>
        <taxon>Bacillati</taxon>
        <taxon>Bacillota</taxon>
        <taxon>Clostridia</taxon>
        <taxon>Thermoanaerobacterales</taxon>
        <taxon>Thermoanaerobacteraceae</taxon>
        <taxon>Thermacetogenium</taxon>
    </lineage>
</organism>
<evidence type="ECO:0000256" key="1">
    <source>
        <dbReference type="ARBA" id="ARBA00004953"/>
    </source>
</evidence>
<dbReference type="RefSeq" id="WP_015049683.1">
    <property type="nucleotide sequence ID" value="NC_018870.1"/>
</dbReference>
<comment type="pathway">
    <text evidence="1">Cofactor biosynthesis; adenosylcobalamin biosynthesis.</text>
</comment>
<evidence type="ECO:0000259" key="6">
    <source>
        <dbReference type="Pfam" id="PF00590"/>
    </source>
</evidence>
<dbReference type="PANTHER" id="PTHR47036:SF1">
    <property type="entry name" value="COBALT-FACTOR III C(17)-METHYLTRANSFERASE-RELATED"/>
    <property type="match status" value="1"/>
</dbReference>
<dbReference type="CDD" id="cd11646">
    <property type="entry name" value="Precorrin_3B_C17_MT"/>
    <property type="match status" value="1"/>
</dbReference>
<feature type="domain" description="Tetrapyrrole methylase" evidence="6">
    <location>
        <begin position="1"/>
        <end position="205"/>
    </location>
</feature>
<dbReference type="AlphaFoldDB" id="K4LFJ6"/>
<dbReference type="Proteomes" id="UP000000467">
    <property type="component" value="Chromosome"/>
</dbReference>
<evidence type="ECO:0000256" key="2">
    <source>
        <dbReference type="ARBA" id="ARBA00022573"/>
    </source>
</evidence>
<dbReference type="InterPro" id="IPR051810">
    <property type="entry name" value="Precorrin_MeTrfase"/>
</dbReference>
<dbReference type="InterPro" id="IPR014776">
    <property type="entry name" value="4pyrrole_Mease_sub2"/>
</dbReference>
<dbReference type="Gene3D" id="3.40.1010.10">
    <property type="entry name" value="Cobalt-precorrin-4 Transmethylase, Domain 1"/>
    <property type="match status" value="1"/>
</dbReference>
<dbReference type="EC" id="2.1.1.131" evidence="7"/>
<name>K4LFJ6_THEPS</name>
<dbReference type="GO" id="GO:0030789">
    <property type="term" value="F:precorrin-3B C17-methyltransferase activity"/>
    <property type="evidence" value="ECO:0007669"/>
    <property type="project" value="UniProtKB-EC"/>
</dbReference>
<dbReference type="eggNOG" id="COG1010">
    <property type="taxonomic scope" value="Bacteria"/>
</dbReference>
<dbReference type="UniPathway" id="UPA00148"/>
<keyword evidence="8" id="KW-1185">Reference proteome</keyword>
<dbReference type="KEGG" id="tpz:Tph_c05270"/>
<sequence length="241" mass="25922">MVGIGPGAPEDLSGRALEALRQAEVIVGYRPYIRLLEGVLSPEQEVIGSGMRQELERARLAVDLACSGRRVAVVSSGDAGVYGMAGPVLELLGKSGGRDRVEFQVVPGITAASAAAALLGAPLMHDFAVISLSDLLTPWEVILQRIEAAAKGDFVIVFYNPRSKKRVNQIGEAREVILKYRRPDTPVGIVTSVGRPGQMLVISDLNGFLSQEINMHSLVVVGNSRSYVRDGFLITPRGYRL</sequence>
<dbReference type="GO" id="GO:0009236">
    <property type="term" value="P:cobalamin biosynthetic process"/>
    <property type="evidence" value="ECO:0007669"/>
    <property type="project" value="UniProtKB-UniPathway"/>
</dbReference>
<evidence type="ECO:0000313" key="7">
    <source>
        <dbReference type="EMBL" id="AFV10765.1"/>
    </source>
</evidence>
<dbReference type="InterPro" id="IPR035996">
    <property type="entry name" value="4pyrrol_Methylase_sf"/>
</dbReference>